<evidence type="ECO:0000313" key="3">
    <source>
        <dbReference type="EMBL" id="JAS29298.1"/>
    </source>
</evidence>
<evidence type="ECO:0008006" key="4">
    <source>
        <dbReference type="Google" id="ProtNLM"/>
    </source>
</evidence>
<gene>
    <name evidence="3" type="ORF">g.41832</name>
</gene>
<dbReference type="InterPro" id="IPR012340">
    <property type="entry name" value="NA-bd_OB-fold"/>
</dbReference>
<sequence length="151" mass="17350">MLINKIFNSVKNSNKLSLISPIITRTLSDGAGKDNESFKIEKSINHVTLLGRVGSEPQKRGNEQHPVVLFSLATQTNFKYESGDYNQKTEWHRICVFKPGLRDIVYNYLRKGQRVHITGRLNYGEIKDEQGNQRQTTSIIAEDVIFFQSYE</sequence>
<dbReference type="Pfam" id="PF00436">
    <property type="entry name" value="SSB"/>
    <property type="match status" value="1"/>
</dbReference>
<dbReference type="HAMAP" id="MF_00984">
    <property type="entry name" value="SSB"/>
    <property type="match status" value="1"/>
</dbReference>
<dbReference type="FunFam" id="2.40.50.140:FF:000269">
    <property type="entry name" value="Single-stranded DNA-binding protein"/>
    <property type="match status" value="1"/>
</dbReference>
<accession>A0A1B6DUF0</accession>
<organism evidence="3">
    <name type="scientific">Clastoptera arizonana</name>
    <name type="common">Arizona spittle bug</name>
    <dbReference type="NCBI Taxonomy" id="38151"/>
    <lineage>
        <taxon>Eukaryota</taxon>
        <taxon>Metazoa</taxon>
        <taxon>Ecdysozoa</taxon>
        <taxon>Arthropoda</taxon>
        <taxon>Hexapoda</taxon>
        <taxon>Insecta</taxon>
        <taxon>Pterygota</taxon>
        <taxon>Neoptera</taxon>
        <taxon>Paraneoptera</taxon>
        <taxon>Hemiptera</taxon>
        <taxon>Auchenorrhyncha</taxon>
        <taxon>Cercopoidea</taxon>
        <taxon>Clastopteridae</taxon>
        <taxon>Clastoptera</taxon>
    </lineage>
</organism>
<dbReference type="PROSITE" id="PS50935">
    <property type="entry name" value="SSB"/>
    <property type="match status" value="1"/>
</dbReference>
<dbReference type="GO" id="GO:0003697">
    <property type="term" value="F:single-stranded DNA binding"/>
    <property type="evidence" value="ECO:0007669"/>
    <property type="project" value="InterPro"/>
</dbReference>
<dbReference type="CDD" id="cd04496">
    <property type="entry name" value="SSB_OBF"/>
    <property type="match status" value="1"/>
</dbReference>
<dbReference type="Gene3D" id="2.40.50.140">
    <property type="entry name" value="Nucleic acid-binding proteins"/>
    <property type="match status" value="1"/>
</dbReference>
<dbReference type="InterPro" id="IPR011344">
    <property type="entry name" value="ssDNA-bd"/>
</dbReference>
<evidence type="ECO:0000256" key="1">
    <source>
        <dbReference type="ARBA" id="ARBA00023125"/>
    </source>
</evidence>
<dbReference type="PANTHER" id="PTHR10302">
    <property type="entry name" value="SINGLE-STRANDED DNA-BINDING PROTEIN"/>
    <property type="match status" value="1"/>
</dbReference>
<reference evidence="3" key="1">
    <citation type="submission" date="2015-12" db="EMBL/GenBank/DDBJ databases">
        <title>De novo transcriptome assembly of four potential Pierce s Disease insect vectors from Arizona vineyards.</title>
        <authorList>
            <person name="Tassone E.E."/>
        </authorList>
    </citation>
    <scope>NUCLEOTIDE SEQUENCE</scope>
</reference>
<dbReference type="NCBIfam" id="TIGR00621">
    <property type="entry name" value="ssb"/>
    <property type="match status" value="1"/>
</dbReference>
<dbReference type="GO" id="GO:0006264">
    <property type="term" value="P:mitochondrial DNA replication"/>
    <property type="evidence" value="ECO:0007669"/>
    <property type="project" value="TreeGrafter"/>
</dbReference>
<name>A0A1B6DUF0_9HEMI</name>
<protein>
    <recommendedName>
        <fullName evidence="4">Single-stranded DNA-binding protein</fullName>
    </recommendedName>
</protein>
<keyword evidence="1 2" id="KW-0238">DNA-binding</keyword>
<evidence type="ECO:0000256" key="2">
    <source>
        <dbReference type="PROSITE-ProRule" id="PRU00252"/>
    </source>
</evidence>
<dbReference type="SUPFAM" id="SSF50249">
    <property type="entry name" value="Nucleic acid-binding proteins"/>
    <property type="match status" value="1"/>
</dbReference>
<dbReference type="AlphaFoldDB" id="A0A1B6DUF0"/>
<dbReference type="InterPro" id="IPR000424">
    <property type="entry name" value="Primosome_PriB/ssb"/>
</dbReference>
<dbReference type="EMBL" id="GEDC01008000">
    <property type="protein sequence ID" value="JAS29298.1"/>
    <property type="molecule type" value="Transcribed_RNA"/>
</dbReference>
<dbReference type="PANTHER" id="PTHR10302:SF0">
    <property type="entry name" value="SINGLE-STRANDED DNA-BINDING PROTEIN, MITOCHONDRIAL"/>
    <property type="match status" value="1"/>
</dbReference>
<dbReference type="GO" id="GO:0042645">
    <property type="term" value="C:mitochondrial nucleoid"/>
    <property type="evidence" value="ECO:0007669"/>
    <property type="project" value="TreeGrafter"/>
</dbReference>
<proteinExistence type="inferred from homology"/>